<keyword evidence="1" id="KW-0812">Transmembrane</keyword>
<dbReference type="Proteomes" id="UP000006055">
    <property type="component" value="Chromosome"/>
</dbReference>
<dbReference type="AlphaFoldDB" id="I4CF54"/>
<protein>
    <recommendedName>
        <fullName evidence="2">DUF2062 domain-containing protein</fullName>
    </recommendedName>
</protein>
<dbReference type="KEGG" id="dti:Desti_5615"/>
<gene>
    <name evidence="3" type="ordered locus">Desti_5615</name>
</gene>
<dbReference type="EMBL" id="CP003360">
    <property type="protein sequence ID" value="AFM28195.1"/>
    <property type="molecule type" value="Genomic_DNA"/>
</dbReference>
<dbReference type="PANTHER" id="PTHR40547">
    <property type="entry name" value="SLL0298 PROTEIN"/>
    <property type="match status" value="1"/>
</dbReference>
<feature type="domain" description="DUF2062" evidence="2">
    <location>
        <begin position="52"/>
        <end position="192"/>
    </location>
</feature>
<evidence type="ECO:0000313" key="3">
    <source>
        <dbReference type="EMBL" id="AFM28195.1"/>
    </source>
</evidence>
<reference evidence="4" key="1">
    <citation type="submission" date="2012-06" db="EMBL/GenBank/DDBJ databases">
        <title>Complete sequence of chromosome of Desulfomonile tiedjei DSM 6799.</title>
        <authorList>
            <person name="Lucas S."/>
            <person name="Copeland A."/>
            <person name="Lapidus A."/>
            <person name="Glavina del Rio T."/>
            <person name="Dalin E."/>
            <person name="Tice H."/>
            <person name="Bruce D."/>
            <person name="Goodwin L."/>
            <person name="Pitluck S."/>
            <person name="Peters L."/>
            <person name="Ovchinnikova G."/>
            <person name="Zeytun A."/>
            <person name="Lu M."/>
            <person name="Kyrpides N."/>
            <person name="Mavromatis K."/>
            <person name="Ivanova N."/>
            <person name="Brettin T."/>
            <person name="Detter J.C."/>
            <person name="Han C."/>
            <person name="Larimer F."/>
            <person name="Land M."/>
            <person name="Hauser L."/>
            <person name="Markowitz V."/>
            <person name="Cheng J.-F."/>
            <person name="Hugenholtz P."/>
            <person name="Woyke T."/>
            <person name="Wu D."/>
            <person name="Spring S."/>
            <person name="Schroeder M."/>
            <person name="Brambilla E."/>
            <person name="Klenk H.-P."/>
            <person name="Eisen J.A."/>
        </authorList>
    </citation>
    <scope>NUCLEOTIDE SEQUENCE [LARGE SCALE GENOMIC DNA]</scope>
    <source>
        <strain evidence="4">ATCC 49306 / DSM 6799 / DCB-1</strain>
    </source>
</reference>
<dbReference type="eggNOG" id="COG3216">
    <property type="taxonomic scope" value="Bacteria"/>
</dbReference>
<sequence>MVTLPEKKLRLVEFVSNDRDRSPEDLSSHSLETRRKGLFGFAESLVRSENPPWFDARGAAVGLIVGFGVPVGAQMIILAVFRFCFRFNAVLAFALTWVNNPLSLLPMYYGYYYLGSLILGRNPAMGLHDFRMLMQPILHAGYFWNSVHAFLLLSYDILVRWALAAVLVAMVTGLIGYVATYRIQRRRLKKRAREMGIAYALLVNRMETAIEDK</sequence>
<accession>I4CF54</accession>
<evidence type="ECO:0000313" key="4">
    <source>
        <dbReference type="Proteomes" id="UP000006055"/>
    </source>
</evidence>
<name>I4CF54_DESTA</name>
<organism evidence="3 4">
    <name type="scientific">Desulfomonile tiedjei (strain ATCC 49306 / DSM 6799 / DCB-1)</name>
    <dbReference type="NCBI Taxonomy" id="706587"/>
    <lineage>
        <taxon>Bacteria</taxon>
        <taxon>Pseudomonadati</taxon>
        <taxon>Thermodesulfobacteriota</taxon>
        <taxon>Desulfomonilia</taxon>
        <taxon>Desulfomonilales</taxon>
        <taxon>Desulfomonilaceae</taxon>
        <taxon>Desulfomonile</taxon>
    </lineage>
</organism>
<keyword evidence="1" id="KW-1133">Transmembrane helix</keyword>
<dbReference type="InterPro" id="IPR018639">
    <property type="entry name" value="DUF2062"/>
</dbReference>
<evidence type="ECO:0000256" key="1">
    <source>
        <dbReference type="SAM" id="Phobius"/>
    </source>
</evidence>
<feature type="transmembrane region" description="Helical" evidence="1">
    <location>
        <begin position="161"/>
        <end position="183"/>
    </location>
</feature>
<feature type="transmembrane region" description="Helical" evidence="1">
    <location>
        <begin position="87"/>
        <end position="111"/>
    </location>
</feature>
<evidence type="ECO:0000259" key="2">
    <source>
        <dbReference type="Pfam" id="PF09835"/>
    </source>
</evidence>
<dbReference type="HOGENOM" id="CLU_112377_0_0_7"/>
<keyword evidence="4" id="KW-1185">Reference proteome</keyword>
<feature type="transmembrane region" description="Helical" evidence="1">
    <location>
        <begin position="59"/>
        <end position="81"/>
    </location>
</feature>
<dbReference type="PANTHER" id="PTHR40547:SF1">
    <property type="entry name" value="SLL0298 PROTEIN"/>
    <property type="match status" value="1"/>
</dbReference>
<proteinExistence type="predicted"/>
<dbReference type="RefSeq" id="WP_014813272.1">
    <property type="nucleotide sequence ID" value="NC_018025.1"/>
</dbReference>
<dbReference type="Pfam" id="PF09835">
    <property type="entry name" value="DUF2062"/>
    <property type="match status" value="1"/>
</dbReference>
<keyword evidence="1" id="KW-0472">Membrane</keyword>